<dbReference type="SMART" id="SM00054">
    <property type="entry name" value="EFh"/>
    <property type="match status" value="3"/>
</dbReference>
<dbReference type="PROSITE" id="PS50222">
    <property type="entry name" value="EF_HAND_2"/>
    <property type="match status" value="2"/>
</dbReference>
<evidence type="ECO:0000256" key="1">
    <source>
        <dbReference type="ARBA" id="ARBA00020786"/>
    </source>
</evidence>
<dbReference type="InterPro" id="IPR050230">
    <property type="entry name" value="CALM/Myosin/TropC-like"/>
</dbReference>
<dbReference type="Gene3D" id="1.10.238.10">
    <property type="entry name" value="EF-hand"/>
    <property type="match status" value="2"/>
</dbReference>
<dbReference type="SUPFAM" id="SSF47473">
    <property type="entry name" value="EF-hand"/>
    <property type="match status" value="2"/>
</dbReference>
<proteinExistence type="predicted"/>
<comment type="caution">
    <text evidence="8">The sequence shown here is derived from an EMBL/GenBank/DDBJ whole genome shotgun (WGS) entry which is preliminary data.</text>
</comment>
<sequence>MAPLQPIMRLGPPEVNFMLKLRTREGFSYAQVKKFKEVFDKFDDNGNAEVEVLELADMLRHLGHIVKLDELQVLISQVQAGRKAVACETAAAYGGHPLAQLSPARRGQVLQDVVQSVLRRCSGTEVARPRPRLNVRGTACGSHQAEYDFTVGGRRVECKSAQLYWCRGSARWQAQFRHIKLHQNQFDDLYLALFTPSDLLILQHDLFTLVHSRGKLDVERGTGIRVGGPKHERSWSVAARHIRERFLNPASNCRLVARLDANGPEITEGLLRVRGSFALQLCHRAFDGTPLQYASPTVRGLRVEALAFEIDKMLNAPARFRRSPSEKTAASCLKGMPAFSCDWLRDDIRVEVKHSRLHFDESRGRWLCCFANIKTASATSGAAQMFDELWLAVFSPRGLHFLKCSGTFGATLAWRSEGARFCVYGPAHEPDVHSALTTILDKMTEGGCCLIVDFNGSGALEFQEFLRLMRIHREDEVNTIYKVYKEFEEESIQAMPKSELSAAMKALGYSDDKFSTVNVQMRVGAEGLSAFSRHQLMSSCWRLASLLLLTAWRGAWAQTETVEISSELCNTSSSTERQEKWEALVAWIHSRGGYVHTNLELTDVHHGGIRMTGLATSAPIPEDTIVMELPPETLLNLKLLSTMPEYSAFAGAMPNCTLTRGLQRSLRQLKAMTLLAVERSKGRESDFVAYFDLLPSRAEQEESDLFFAGESILEDFAMLPVVNFWRRIQKDQYQELESCFHILRGLLDGVEVEWKDVEGLLRIHGSRHFNAKPADVEFLAPAADMVNTGRPEQLNLSPSLLMSSPEAPEATLRLTASRFVAPGEELITSYFDSLDNEDVLFRWNMYLEGNPEILDASDEPCFDEQGTLPSATLSMLEPVMQEFSVPRCKAAAMSSFQGPLRCSLARLAFELCGHPWTSGERPRARGPTGAKGERVAAYSIMHAMILRNRGDRTGATAVLRSLAERAERGLAAELLVDAYLQLAEWLMAEDVEEAEKWAEAAVRLRNKDPMAHFRLGSIQGAKGDQLQALRSFQNSLRLSEPGSPIHEESRRIVAAVQATLGLTSGHGKRPQSAGDQEASATVQTSALLGDAMNLSKMRAKASGRRRSLQADAIRGLEDSGDAISFEMFLQWVDDHRIVKVREQRRCAGFSSAELDSFRLVFAECDTNHSGNLELKEVGGFLEKLGLPPLATAEERNMLLTDTEKARETAIDPTDLASAAAAAEALAAATAHVDLSVDDLRSKTRGPEFFQLEAEPSWLEGLRADLKDIAGAQRQMAKESLTRRADEQEAALQQMRREFQDLEREMQRLIFDPRSLDRHYVSSISGKLWWTKTGVGSFGLIQFKCFITWTTGWFLDVDQISQGLEEPPEIIFFQEVGDVRNLAEGTYFQDYRVALPSDHDAVGLTMHLEDACCALDHEEEWDQNSLAQAARKHGVSMRLPSFRYKDPPEIKGLISTRKGASDPDLRAALMQEIHQLRQDAQQRHKEDLLERAQKGDHRVITHLRASAAGSFTEGSYIHRAGGHVQALEDLYHFYEQKFSSDELPLTQVHFDAAVARHCQVVAPEPITLEEMQEALAKCNAGVSAGLDGITYEGLKGLLRMDSKQRLVQYFNALLTGDKPVPSSWKVGKIVFLPKVARPGKPADLRPICLVPTLSRLYSKILMQRVRKRAPPYKANQMACRSSVQVVDGILAAQSTMSLLRHITGSPAKAYPWDTGSGLAPCMVEESMDAAAVGVMDMGAKGEAVNFWVLVQLIRIQFSRDESKVLERETRAIQQTMFSQSEVDSFRESFVSWFHQQDLRTSAVYPMMDPDACRHKELTKDTLDSLIRSLGVRISEDLRKRLDRKIEELSPSGGLDFADFLRLMRWMVTVDFGGMNKSNQ</sequence>
<feature type="domain" description="EF-hand" evidence="7">
    <location>
        <begin position="30"/>
        <end position="65"/>
    </location>
</feature>
<dbReference type="EMBL" id="LSRX01000290">
    <property type="protein sequence ID" value="OLQ01513.1"/>
    <property type="molecule type" value="Genomic_DNA"/>
</dbReference>
<dbReference type="SUPFAM" id="SSF82199">
    <property type="entry name" value="SET domain"/>
    <property type="match status" value="1"/>
</dbReference>
<feature type="domain" description="EF-hand" evidence="7">
    <location>
        <begin position="1152"/>
        <end position="1187"/>
    </location>
</feature>
<dbReference type="Gene3D" id="3.90.1410.10">
    <property type="entry name" value="set domain protein methyltransferase, domain 1"/>
    <property type="match status" value="1"/>
</dbReference>
<keyword evidence="3" id="KW-0677">Repeat</keyword>
<dbReference type="InterPro" id="IPR018247">
    <property type="entry name" value="EF_Hand_1_Ca_BS"/>
</dbReference>
<dbReference type="GO" id="GO:0016460">
    <property type="term" value="C:myosin II complex"/>
    <property type="evidence" value="ECO:0007669"/>
    <property type="project" value="TreeGrafter"/>
</dbReference>
<keyword evidence="5" id="KW-0007">Acetylation</keyword>
<dbReference type="SUPFAM" id="SSF48452">
    <property type="entry name" value="TPR-like"/>
    <property type="match status" value="1"/>
</dbReference>
<reference evidence="8 9" key="1">
    <citation type="submission" date="2016-02" db="EMBL/GenBank/DDBJ databases">
        <title>Genome analysis of coral dinoflagellate symbionts highlights evolutionary adaptations to a symbiotic lifestyle.</title>
        <authorList>
            <person name="Aranda M."/>
            <person name="Li Y."/>
            <person name="Liew Y.J."/>
            <person name="Baumgarten S."/>
            <person name="Simakov O."/>
            <person name="Wilson M."/>
            <person name="Piel J."/>
            <person name="Ashoor H."/>
            <person name="Bougouffa S."/>
            <person name="Bajic V.B."/>
            <person name="Ryu T."/>
            <person name="Ravasi T."/>
            <person name="Bayer T."/>
            <person name="Micklem G."/>
            <person name="Kim H."/>
            <person name="Bhak J."/>
            <person name="Lajeunesse T.C."/>
            <person name="Voolstra C.R."/>
        </authorList>
    </citation>
    <scope>NUCLEOTIDE SEQUENCE [LARGE SCALE GENOMIC DNA]</scope>
    <source>
        <strain evidence="8 9">CCMP2467</strain>
    </source>
</reference>
<dbReference type="PANTHER" id="PTHR23048">
    <property type="entry name" value="MYOSIN LIGHT CHAIN 1, 3"/>
    <property type="match status" value="1"/>
</dbReference>
<evidence type="ECO:0000256" key="4">
    <source>
        <dbReference type="ARBA" id="ARBA00022837"/>
    </source>
</evidence>
<name>A0A1Q9E292_SYMMI</name>
<organism evidence="8 9">
    <name type="scientific">Symbiodinium microadriaticum</name>
    <name type="common">Dinoflagellate</name>
    <name type="synonym">Zooxanthella microadriatica</name>
    <dbReference type="NCBI Taxonomy" id="2951"/>
    <lineage>
        <taxon>Eukaryota</taxon>
        <taxon>Sar</taxon>
        <taxon>Alveolata</taxon>
        <taxon>Dinophyceae</taxon>
        <taxon>Suessiales</taxon>
        <taxon>Symbiodiniaceae</taxon>
        <taxon>Symbiodinium</taxon>
    </lineage>
</organism>
<dbReference type="InterPro" id="IPR011990">
    <property type="entry name" value="TPR-like_helical_dom_sf"/>
</dbReference>
<evidence type="ECO:0000256" key="2">
    <source>
        <dbReference type="ARBA" id="ARBA00022723"/>
    </source>
</evidence>
<evidence type="ECO:0000259" key="7">
    <source>
        <dbReference type="PROSITE" id="PS50222"/>
    </source>
</evidence>
<dbReference type="GO" id="GO:0005509">
    <property type="term" value="F:calcium ion binding"/>
    <property type="evidence" value="ECO:0007669"/>
    <property type="project" value="InterPro"/>
</dbReference>
<evidence type="ECO:0000313" key="8">
    <source>
        <dbReference type="EMBL" id="OLQ01513.1"/>
    </source>
</evidence>
<dbReference type="PROSITE" id="PS00018">
    <property type="entry name" value="EF_HAND_1"/>
    <property type="match status" value="2"/>
</dbReference>
<dbReference type="Proteomes" id="UP000186817">
    <property type="component" value="Unassembled WGS sequence"/>
</dbReference>
<accession>A0A1Q9E292</accession>
<keyword evidence="6" id="KW-0175">Coiled coil</keyword>
<keyword evidence="4" id="KW-0106">Calcium</keyword>
<protein>
    <recommendedName>
        <fullName evidence="1">Calmodulin</fullName>
    </recommendedName>
</protein>
<keyword evidence="2" id="KW-0479">Metal-binding</keyword>
<keyword evidence="9" id="KW-1185">Reference proteome</keyword>
<evidence type="ECO:0000256" key="3">
    <source>
        <dbReference type="ARBA" id="ARBA00022737"/>
    </source>
</evidence>
<dbReference type="InterPro" id="IPR011992">
    <property type="entry name" value="EF-hand-dom_pair"/>
</dbReference>
<dbReference type="OrthoDB" id="416497at2759"/>
<evidence type="ECO:0000256" key="5">
    <source>
        <dbReference type="ARBA" id="ARBA00022990"/>
    </source>
</evidence>
<dbReference type="PANTHER" id="PTHR23048:SF0">
    <property type="entry name" value="CALMODULIN LIKE 3"/>
    <property type="match status" value="1"/>
</dbReference>
<feature type="coiled-coil region" evidence="6">
    <location>
        <begin position="1277"/>
        <end position="1311"/>
    </location>
</feature>
<dbReference type="Gene3D" id="1.25.40.10">
    <property type="entry name" value="Tetratricopeptide repeat domain"/>
    <property type="match status" value="1"/>
</dbReference>
<dbReference type="InterPro" id="IPR002048">
    <property type="entry name" value="EF_hand_dom"/>
</dbReference>
<evidence type="ECO:0000256" key="6">
    <source>
        <dbReference type="SAM" id="Coils"/>
    </source>
</evidence>
<dbReference type="InterPro" id="IPR046341">
    <property type="entry name" value="SET_dom_sf"/>
</dbReference>
<gene>
    <name evidence="8" type="ORF">AK812_SmicGene15755</name>
</gene>
<evidence type="ECO:0000313" key="9">
    <source>
        <dbReference type="Proteomes" id="UP000186817"/>
    </source>
</evidence>
<dbReference type="CDD" id="cd10527">
    <property type="entry name" value="SET_LSMT"/>
    <property type="match status" value="1"/>
</dbReference>